<comment type="caution">
    <text evidence="9">The sequence shown here is derived from an EMBL/GenBank/DDBJ whole genome shotgun (WGS) entry which is preliminary data.</text>
</comment>
<comment type="similarity">
    <text evidence="2">Belongs to the CPA3 antiporters (TC 2.A.63) subunit C family.</text>
</comment>
<evidence type="ECO:0000256" key="1">
    <source>
        <dbReference type="ARBA" id="ARBA00004651"/>
    </source>
</evidence>
<dbReference type="Proteomes" id="UP000664344">
    <property type="component" value="Unassembled WGS sequence"/>
</dbReference>
<evidence type="ECO:0000313" key="10">
    <source>
        <dbReference type="Proteomes" id="UP000664344"/>
    </source>
</evidence>
<protein>
    <submittedName>
        <fullName evidence="9">Na+/H+ antiporter subunit C</fullName>
    </submittedName>
</protein>
<dbReference type="EMBL" id="JAFKDB010000019">
    <property type="protein sequence ID" value="MBN7771066.1"/>
    <property type="molecule type" value="Genomic_DNA"/>
</dbReference>
<feature type="transmembrane region" description="Helical" evidence="8">
    <location>
        <begin position="28"/>
        <end position="47"/>
    </location>
</feature>
<feature type="transmembrane region" description="Helical" evidence="8">
    <location>
        <begin position="67"/>
        <end position="91"/>
    </location>
</feature>
<dbReference type="PANTHER" id="PTHR34583:SF2">
    <property type="entry name" value="ANTIPORTER SUBUNIT MNHC2-RELATED"/>
    <property type="match status" value="1"/>
</dbReference>
<sequence length="122" mass="13003">MELVYALVIGALTASGVYLLLRARTFPVVMGLTLLSYGVNLFLFSSGRLSTGQQPIIGSTTAYSDPLPQALVLTAIVIGFAMTAFVVVLSLRNLADNNDDHVDGARPESATRGKQDEEVSDK</sequence>
<keyword evidence="10" id="KW-1185">Reference proteome</keyword>
<evidence type="ECO:0000256" key="8">
    <source>
        <dbReference type="SAM" id="Phobius"/>
    </source>
</evidence>
<comment type="subcellular location">
    <subcellularLocation>
        <location evidence="1">Cell membrane</location>
        <topology evidence="1">Multi-pass membrane protein</topology>
    </subcellularLocation>
</comment>
<reference evidence="9 10" key="1">
    <citation type="submission" date="2021-02" db="EMBL/GenBank/DDBJ databases">
        <title>PHA producing bacteria isolated from coastal sediment in Guangdong, Shenzhen.</title>
        <authorList>
            <person name="Zheng W."/>
            <person name="Yu S."/>
            <person name="Huang Y."/>
        </authorList>
    </citation>
    <scope>NUCLEOTIDE SEQUENCE [LARGE SCALE GENOMIC DNA]</scope>
    <source>
        <strain evidence="9 10">TN21-5</strain>
    </source>
</reference>
<feature type="transmembrane region" description="Helical" evidence="8">
    <location>
        <begin position="6"/>
        <end position="21"/>
    </location>
</feature>
<accession>A0ABS3BJJ4</accession>
<keyword evidence="4 8" id="KW-0812">Transmembrane</keyword>
<dbReference type="Pfam" id="PF00420">
    <property type="entry name" value="Oxidored_q2"/>
    <property type="match status" value="1"/>
</dbReference>
<keyword evidence="5 8" id="KW-1133">Transmembrane helix</keyword>
<name>A0ABS3BJJ4_9GAMM</name>
<feature type="region of interest" description="Disordered" evidence="7">
    <location>
        <begin position="96"/>
        <end position="122"/>
    </location>
</feature>
<evidence type="ECO:0000313" key="9">
    <source>
        <dbReference type="EMBL" id="MBN7771066.1"/>
    </source>
</evidence>
<evidence type="ECO:0000256" key="6">
    <source>
        <dbReference type="ARBA" id="ARBA00023136"/>
    </source>
</evidence>
<organism evidence="9 10">
    <name type="scientific">Marinobacter daepoensis</name>
    <dbReference type="NCBI Taxonomy" id="262077"/>
    <lineage>
        <taxon>Bacteria</taxon>
        <taxon>Pseudomonadati</taxon>
        <taxon>Pseudomonadota</taxon>
        <taxon>Gammaproteobacteria</taxon>
        <taxon>Pseudomonadales</taxon>
        <taxon>Marinobacteraceae</taxon>
        <taxon>Marinobacter</taxon>
    </lineage>
</organism>
<evidence type="ECO:0000256" key="7">
    <source>
        <dbReference type="SAM" id="MobiDB-lite"/>
    </source>
</evidence>
<keyword evidence="6 8" id="KW-0472">Membrane</keyword>
<dbReference type="InterPro" id="IPR050601">
    <property type="entry name" value="CPA3_antiporter_subunitC"/>
</dbReference>
<evidence type="ECO:0000256" key="2">
    <source>
        <dbReference type="ARBA" id="ARBA00010388"/>
    </source>
</evidence>
<feature type="compositionally biased region" description="Basic and acidic residues" evidence="7">
    <location>
        <begin position="98"/>
        <end position="122"/>
    </location>
</feature>
<dbReference type="PANTHER" id="PTHR34583">
    <property type="entry name" value="ANTIPORTER SUBUNIT MNHC2-RELATED"/>
    <property type="match status" value="1"/>
</dbReference>
<proteinExistence type="inferred from homology"/>
<keyword evidence="3" id="KW-1003">Cell membrane</keyword>
<evidence type="ECO:0000256" key="5">
    <source>
        <dbReference type="ARBA" id="ARBA00022989"/>
    </source>
</evidence>
<dbReference type="InterPro" id="IPR039428">
    <property type="entry name" value="NUOK/Mnh_C1-like"/>
</dbReference>
<dbReference type="NCBIfam" id="NF006573">
    <property type="entry name" value="PRK09094.1"/>
    <property type="match status" value="1"/>
</dbReference>
<evidence type="ECO:0000256" key="3">
    <source>
        <dbReference type="ARBA" id="ARBA00022475"/>
    </source>
</evidence>
<dbReference type="RefSeq" id="WP_029652716.1">
    <property type="nucleotide sequence ID" value="NZ_JAFKDB010000019.1"/>
</dbReference>
<evidence type="ECO:0000256" key="4">
    <source>
        <dbReference type="ARBA" id="ARBA00022692"/>
    </source>
</evidence>
<gene>
    <name evidence="9" type="ORF">JYP53_14260</name>
</gene>
<dbReference type="Gene3D" id="1.10.287.3510">
    <property type="match status" value="1"/>
</dbReference>